<reference evidence="1 2" key="1">
    <citation type="submission" date="2015-05" db="EMBL/GenBank/DDBJ databases">
        <title>Distinctive expansion of gene families associated with plant cell wall degradation and secondary metabolism in the genomes of grapevine trunk pathogens.</title>
        <authorList>
            <person name="Lawrence D.P."/>
            <person name="Travadon R."/>
            <person name="Rolshausen P.E."/>
            <person name="Baumgartner K."/>
        </authorList>
    </citation>
    <scope>NUCLEOTIDE SEQUENCE [LARGE SCALE GENOMIC DNA]</scope>
    <source>
        <strain evidence="1">UCRPC4</strain>
    </source>
</reference>
<accession>A0A0G2DVD8</accession>
<proteinExistence type="predicted"/>
<dbReference type="EMBL" id="LCWF01000204">
    <property type="protein sequence ID" value="KKY14877.1"/>
    <property type="molecule type" value="Genomic_DNA"/>
</dbReference>
<organism evidence="1 2">
    <name type="scientific">Phaeomoniella chlamydospora</name>
    <name type="common">Phaeoacremonium chlamydosporum</name>
    <dbReference type="NCBI Taxonomy" id="158046"/>
    <lineage>
        <taxon>Eukaryota</taxon>
        <taxon>Fungi</taxon>
        <taxon>Dikarya</taxon>
        <taxon>Ascomycota</taxon>
        <taxon>Pezizomycotina</taxon>
        <taxon>Eurotiomycetes</taxon>
        <taxon>Chaetothyriomycetidae</taxon>
        <taxon>Phaeomoniellales</taxon>
        <taxon>Phaeomoniellaceae</taxon>
        <taxon>Phaeomoniella</taxon>
    </lineage>
</organism>
<dbReference type="GO" id="GO:0030638">
    <property type="term" value="P:polyketide metabolic process"/>
    <property type="evidence" value="ECO:0007669"/>
    <property type="project" value="InterPro"/>
</dbReference>
<dbReference type="InterPro" id="IPR009959">
    <property type="entry name" value="Cyclase_SnoaL-like"/>
</dbReference>
<gene>
    <name evidence="1" type="ORF">UCRPC4_g06600</name>
</gene>
<name>A0A0G2DVD8_PHACM</name>
<dbReference type="SUPFAM" id="SSF54427">
    <property type="entry name" value="NTF2-like"/>
    <property type="match status" value="1"/>
</dbReference>
<evidence type="ECO:0000313" key="1">
    <source>
        <dbReference type="EMBL" id="KKY14877.1"/>
    </source>
</evidence>
<keyword evidence="2" id="KW-1185">Reference proteome</keyword>
<dbReference type="Pfam" id="PF07366">
    <property type="entry name" value="SnoaL"/>
    <property type="match status" value="1"/>
</dbReference>
<comment type="caution">
    <text evidence="1">The sequence shown here is derived from an EMBL/GenBank/DDBJ whole genome shotgun (WGS) entry which is preliminary data.</text>
</comment>
<protein>
    <submittedName>
        <fullName evidence="1">Putativelike polyketide cyclase</fullName>
    </submittedName>
</protein>
<dbReference type="Proteomes" id="UP000053317">
    <property type="component" value="Unassembled WGS sequence"/>
</dbReference>
<evidence type="ECO:0000313" key="2">
    <source>
        <dbReference type="Proteomes" id="UP000053317"/>
    </source>
</evidence>
<dbReference type="InterPro" id="IPR032710">
    <property type="entry name" value="NTF2-like_dom_sf"/>
</dbReference>
<reference evidence="1 2" key="2">
    <citation type="submission" date="2015-05" db="EMBL/GenBank/DDBJ databases">
        <authorList>
            <person name="Morales-Cruz A."/>
            <person name="Amrine K.C."/>
            <person name="Cantu D."/>
        </authorList>
    </citation>
    <scope>NUCLEOTIDE SEQUENCE [LARGE SCALE GENOMIC DNA]</scope>
    <source>
        <strain evidence="1">UCRPC4</strain>
    </source>
</reference>
<dbReference type="Gene3D" id="3.10.450.50">
    <property type="match status" value="1"/>
</dbReference>
<dbReference type="OrthoDB" id="2830113at2759"/>
<dbReference type="AlphaFoldDB" id="A0A0G2DVD8"/>
<sequence>MTPSELEAHYRRYLTYLNTNRARELQDFVADTVTHNGKTLTREQYQDFVAGNFKCFSTIDIAPELIVANDDQVACRIKFSNCKLEKELFGCQPTGRVFDMVEHVFYRFQEGKIVEVQSLVDEIALREQR</sequence>